<evidence type="ECO:0000313" key="2">
    <source>
        <dbReference type="Proteomes" id="UP001205105"/>
    </source>
</evidence>
<sequence>MSLSNKPLTTLRVEEDRSGKWRSLVVCDDIVLHCLHRAVQHCSRPSAQDAAIERQEYAFTFRGSKLGKLKSLALTAAPLGEAFLGGGDALKYVAAGAAYTITVGRRGRGDIKHYVPRCIAGSAEADLDATNSKLLVRRYGRNHTNNKDKKAAPPLLCPASATSDWFNRVYMNAMRQPIRDANELLLQAMNA</sequence>
<proteinExistence type="predicted"/>
<protein>
    <submittedName>
        <fullName evidence="1">Uncharacterized protein</fullName>
    </submittedName>
</protein>
<keyword evidence="2" id="KW-1185">Reference proteome</keyword>
<gene>
    <name evidence="1" type="ORF">COHA_004628</name>
</gene>
<dbReference type="AlphaFoldDB" id="A0AAD5H756"/>
<accession>A0AAD5H756</accession>
<reference evidence="1" key="1">
    <citation type="submission" date="2020-11" db="EMBL/GenBank/DDBJ databases">
        <title>Chlorella ohadii genome sequencing and assembly.</title>
        <authorList>
            <person name="Murik O."/>
            <person name="Treves H."/>
            <person name="Kedem I."/>
            <person name="Shotland Y."/>
            <person name="Kaplan A."/>
        </authorList>
    </citation>
    <scope>NUCLEOTIDE SEQUENCE</scope>
    <source>
        <strain evidence="1">1</strain>
    </source>
</reference>
<evidence type="ECO:0000313" key="1">
    <source>
        <dbReference type="EMBL" id="KAI7841762.1"/>
    </source>
</evidence>
<comment type="caution">
    <text evidence="1">The sequence shown here is derived from an EMBL/GenBank/DDBJ whole genome shotgun (WGS) entry which is preliminary data.</text>
</comment>
<organism evidence="1 2">
    <name type="scientific">Chlorella ohadii</name>
    <dbReference type="NCBI Taxonomy" id="2649997"/>
    <lineage>
        <taxon>Eukaryota</taxon>
        <taxon>Viridiplantae</taxon>
        <taxon>Chlorophyta</taxon>
        <taxon>core chlorophytes</taxon>
        <taxon>Trebouxiophyceae</taxon>
        <taxon>Chlorellales</taxon>
        <taxon>Chlorellaceae</taxon>
        <taxon>Chlorella clade</taxon>
        <taxon>Chlorella</taxon>
    </lineage>
</organism>
<name>A0AAD5H756_9CHLO</name>
<dbReference type="Proteomes" id="UP001205105">
    <property type="component" value="Unassembled WGS sequence"/>
</dbReference>
<dbReference type="EMBL" id="JADXDR010000060">
    <property type="protein sequence ID" value="KAI7841762.1"/>
    <property type="molecule type" value="Genomic_DNA"/>
</dbReference>